<feature type="domain" description="Retrovirus-related Pol polyprotein from transposon TNT 1-94-like beta-barrel" evidence="3">
    <location>
        <begin position="284"/>
        <end position="364"/>
    </location>
</feature>
<keyword evidence="5" id="KW-1185">Reference proteome</keyword>
<feature type="compositionally biased region" description="Basic residues" evidence="1">
    <location>
        <begin position="191"/>
        <end position="207"/>
    </location>
</feature>
<dbReference type="InParanoid" id="A0A3Q7HB66"/>
<reference evidence="4" key="1">
    <citation type="journal article" date="2012" name="Nature">
        <title>The tomato genome sequence provides insights into fleshy fruit evolution.</title>
        <authorList>
            <consortium name="Tomato Genome Consortium"/>
        </authorList>
    </citation>
    <scope>NUCLEOTIDE SEQUENCE [LARGE SCALE GENOMIC DNA]</scope>
    <source>
        <strain evidence="4">cv. Heinz 1706</strain>
    </source>
</reference>
<dbReference type="Gramene" id="Solyc07g038133.1.1">
    <property type="protein sequence ID" value="Solyc07g038133.1.1"/>
    <property type="gene ID" value="Solyc07g038133.1"/>
</dbReference>
<dbReference type="STRING" id="4081.A0A3Q7HB66"/>
<evidence type="ECO:0000259" key="2">
    <source>
        <dbReference type="Pfam" id="PF13976"/>
    </source>
</evidence>
<accession>A0A3Q7HB66</accession>
<dbReference type="CDD" id="cd09272">
    <property type="entry name" value="RNase_HI_RT_Ty1"/>
    <property type="match status" value="1"/>
</dbReference>
<dbReference type="Pfam" id="PF14223">
    <property type="entry name" value="Retrotran_gag_2"/>
    <property type="match status" value="1"/>
</dbReference>
<protein>
    <submittedName>
        <fullName evidence="4">Uncharacterized protein</fullName>
    </submittedName>
</protein>
<dbReference type="Proteomes" id="UP000004994">
    <property type="component" value="Chromosome 7"/>
</dbReference>
<name>A0A3Q7HB66_SOLLC</name>
<feature type="domain" description="GAG-pre-integrase" evidence="2">
    <location>
        <begin position="391"/>
        <end position="436"/>
    </location>
</feature>
<proteinExistence type="predicted"/>
<evidence type="ECO:0000256" key="1">
    <source>
        <dbReference type="SAM" id="MobiDB-lite"/>
    </source>
</evidence>
<evidence type="ECO:0000313" key="5">
    <source>
        <dbReference type="Proteomes" id="UP000004994"/>
    </source>
</evidence>
<dbReference type="EnsemblPlants" id="Solyc07g038133.1.1">
    <property type="protein sequence ID" value="Solyc07g038133.1.1"/>
    <property type="gene ID" value="Solyc07g038133.1"/>
</dbReference>
<dbReference type="OMA" id="PTRICEN"/>
<dbReference type="InterPro" id="IPR054722">
    <property type="entry name" value="PolX-like_BBD"/>
</dbReference>
<organism evidence="4">
    <name type="scientific">Solanum lycopersicum</name>
    <name type="common">Tomato</name>
    <name type="synonym">Lycopersicon esculentum</name>
    <dbReference type="NCBI Taxonomy" id="4081"/>
    <lineage>
        <taxon>Eukaryota</taxon>
        <taxon>Viridiplantae</taxon>
        <taxon>Streptophyta</taxon>
        <taxon>Embryophyta</taxon>
        <taxon>Tracheophyta</taxon>
        <taxon>Spermatophyta</taxon>
        <taxon>Magnoliopsida</taxon>
        <taxon>eudicotyledons</taxon>
        <taxon>Gunneridae</taxon>
        <taxon>Pentapetalae</taxon>
        <taxon>asterids</taxon>
        <taxon>lamiids</taxon>
        <taxon>Solanales</taxon>
        <taxon>Solanaceae</taxon>
        <taxon>Solanoideae</taxon>
        <taxon>Solaneae</taxon>
        <taxon>Solanum</taxon>
        <taxon>Solanum subgen. Lycopersicon</taxon>
    </lineage>
</organism>
<reference evidence="4" key="2">
    <citation type="submission" date="2019-01" db="UniProtKB">
        <authorList>
            <consortium name="EnsemblPlants"/>
        </authorList>
    </citation>
    <scope>IDENTIFICATION</scope>
    <source>
        <strain evidence="4">cv. Heinz 1706</strain>
    </source>
</reference>
<dbReference type="PANTHER" id="PTHR11439:SF467">
    <property type="entry name" value="INTEGRASE CATALYTIC DOMAIN-CONTAINING PROTEIN"/>
    <property type="match status" value="1"/>
</dbReference>
<feature type="region of interest" description="Disordered" evidence="1">
    <location>
        <begin position="187"/>
        <end position="213"/>
    </location>
</feature>
<dbReference type="InterPro" id="IPR025724">
    <property type="entry name" value="GAG-pre-integrase_dom"/>
</dbReference>
<evidence type="ECO:0000259" key="3">
    <source>
        <dbReference type="Pfam" id="PF22936"/>
    </source>
</evidence>
<evidence type="ECO:0000313" key="4">
    <source>
        <dbReference type="EnsemblPlants" id="Solyc07g038133.1.1"/>
    </source>
</evidence>
<dbReference type="AlphaFoldDB" id="A0A3Q7HB66"/>
<dbReference type="PANTHER" id="PTHR11439">
    <property type="entry name" value="GAG-POL-RELATED RETROTRANSPOSON"/>
    <property type="match status" value="1"/>
</dbReference>
<dbReference type="Pfam" id="PF22936">
    <property type="entry name" value="Pol_BBD"/>
    <property type="match status" value="1"/>
</dbReference>
<sequence>MMEDLLYCKDLFDPIDVDKTKKDVQPTKPEKMTDKEWEKLKRKTLGTIRQWIDISIFNHVSQETEPLELWRKLEGLYERKTAHNKASLIKKLVNLKLKPGKSVSEHLSDFQDIINKLNVMKIVLDDELQALFLLSSLPVSWETLVVSISNSAPDGTISLDVINESMFNEELRRKEMGVDISQALVVENRGRSKSRGPKGRGKSKYRSKSKDGREPTICHYCRKPGHIQKFCYKLKRDQRNKKNDHHKEGDDKNTTATTSSSDDHVFLICAIGECCHVDSSDTEWLIDTGASYHCVPNKEYFIDYRAGDFGSVKMGNQSSTSIVGIGDIRVQTNVGCYLTLRDVRHIPDLRLNLLSANVLDKEGYKHTFGQGKWKLSNGSLTVARGKLCCTLYKTHLKVCSGELNAIEEKTSPNLWHRRLGHVSEKGIKLLADDQLTGDAPEDGHEIAHEHDHIEEVQPDVVVPQPDDEAVDVQHGESSNHGEKSSPQQILGMEIARDRKAGKLWLSQEKYIERVLERFNMKNAKPVNTPLAAHFKLSKRCCTTTEKEKESMSHIPYSSVVGSLMYAMVCTRPDIAHAVGLVSRYLANLSKVHWEAVKWILRYLRGTSNLSLCFGGGEPILEGFTDADMAEDLDNRKSTSGYFFKFAGGAISWQSKLQKCVALSTTEAEYIAAVEASKEMLWLKRFLQELGLKQTGSEHKTLHPDGSDRQSELLIVCYCSWCNLRFLGDISQFLFSFVLALMYVVVGGL</sequence>
<dbReference type="Pfam" id="PF13976">
    <property type="entry name" value="gag_pre-integrs"/>
    <property type="match status" value="1"/>
</dbReference>